<dbReference type="InterPro" id="IPR052536">
    <property type="entry name" value="ABC-4_Integral_Memb_Prot"/>
</dbReference>
<dbReference type="OrthoDB" id="1705903at2"/>
<dbReference type="PANTHER" id="PTHR46795">
    <property type="entry name" value="ABC TRANSPORTER PERMEASE-RELATED-RELATED"/>
    <property type="match status" value="1"/>
</dbReference>
<comment type="subcellular location">
    <subcellularLocation>
        <location evidence="1">Cell membrane</location>
        <topology evidence="1">Multi-pass membrane protein</topology>
    </subcellularLocation>
</comment>
<dbReference type="InterPro" id="IPR003838">
    <property type="entry name" value="ABC3_permease_C"/>
</dbReference>
<feature type="domain" description="ABC3 transporter permease C-terminal" evidence="7">
    <location>
        <begin position="64"/>
        <end position="185"/>
    </location>
</feature>
<keyword evidence="3 6" id="KW-0812">Transmembrane</keyword>
<name>K0AXT5_GOTA9</name>
<feature type="transmembrane region" description="Helical" evidence="6">
    <location>
        <begin position="610"/>
        <end position="633"/>
    </location>
</feature>
<evidence type="ECO:0000256" key="6">
    <source>
        <dbReference type="SAM" id="Phobius"/>
    </source>
</evidence>
<evidence type="ECO:0000256" key="1">
    <source>
        <dbReference type="ARBA" id="ARBA00004651"/>
    </source>
</evidence>
<dbReference type="STRING" id="1128398.Curi_c04800"/>
<evidence type="ECO:0000313" key="8">
    <source>
        <dbReference type="EMBL" id="AFS77555.1"/>
    </source>
</evidence>
<keyword evidence="5 6" id="KW-0472">Membrane</keyword>
<keyword evidence="9" id="KW-1185">Reference proteome</keyword>
<dbReference type="GO" id="GO:0005886">
    <property type="term" value="C:plasma membrane"/>
    <property type="evidence" value="ECO:0007669"/>
    <property type="project" value="UniProtKB-SubCell"/>
</dbReference>
<reference evidence="8 9" key="1">
    <citation type="journal article" date="2012" name="PLoS ONE">
        <title>The purine-utilizing bacterium Clostridium acidurici 9a: a genome-guided metabolic reconsideration.</title>
        <authorList>
            <person name="Hartwich K."/>
            <person name="Poehlein A."/>
            <person name="Daniel R."/>
        </authorList>
    </citation>
    <scope>NUCLEOTIDE SEQUENCE [LARGE SCALE GENOMIC DNA]</scope>
    <source>
        <strain evidence="9">ATCC 7906 / DSM 604 / BCRC 14475 / CIP 104303 / KCTC 5404 / NCIMB 10678 / 9a</strain>
    </source>
</reference>
<dbReference type="Proteomes" id="UP000006094">
    <property type="component" value="Chromosome"/>
</dbReference>
<feature type="transmembrane region" description="Helical" evidence="6">
    <location>
        <begin position="232"/>
        <end position="254"/>
    </location>
</feature>
<protein>
    <submittedName>
        <fullName evidence="8">ABC transporter permease protein</fullName>
    </submittedName>
</protein>
<proteinExistence type="predicted"/>
<feature type="transmembrane region" description="Helical" evidence="6">
    <location>
        <begin position="20"/>
        <end position="37"/>
    </location>
</feature>
<organism evidence="8 9">
    <name type="scientific">Gottschalkia acidurici (strain ATCC 7906 / DSM 604 / BCRC 14475 / CIP 104303 / KCTC 5404 / NCIMB 10678 / 9a)</name>
    <name type="common">Clostridium acidurici</name>
    <dbReference type="NCBI Taxonomy" id="1128398"/>
    <lineage>
        <taxon>Bacteria</taxon>
        <taxon>Bacillati</taxon>
        <taxon>Bacillota</taxon>
        <taxon>Tissierellia</taxon>
        <taxon>Tissierellales</taxon>
        <taxon>Gottschalkiaceae</taxon>
        <taxon>Gottschalkia</taxon>
    </lineage>
</organism>
<dbReference type="eggNOG" id="COG0577">
    <property type="taxonomic scope" value="Bacteria"/>
</dbReference>
<dbReference type="RefSeq" id="WP_014966692.1">
    <property type="nucleotide sequence ID" value="NC_018664.1"/>
</dbReference>
<feature type="transmembrane region" description="Helical" evidence="6">
    <location>
        <begin position="57"/>
        <end position="79"/>
    </location>
</feature>
<keyword evidence="2" id="KW-1003">Cell membrane</keyword>
<dbReference type="KEGG" id="cad:Curi_c04800"/>
<evidence type="ECO:0000313" key="9">
    <source>
        <dbReference type="Proteomes" id="UP000006094"/>
    </source>
</evidence>
<feature type="transmembrane region" description="Helical" evidence="6">
    <location>
        <begin position="648"/>
        <end position="670"/>
    </location>
</feature>
<accession>K0AXT5</accession>
<feature type="transmembrane region" description="Helical" evidence="6">
    <location>
        <begin position="199"/>
        <end position="226"/>
    </location>
</feature>
<evidence type="ECO:0000256" key="4">
    <source>
        <dbReference type="ARBA" id="ARBA00022989"/>
    </source>
</evidence>
<dbReference type="HOGENOM" id="CLU_022800_1_1_9"/>
<sequence>MFFDFIKRNSSKIRKENGVYFASLVISIVSFYVILSLGEQDVIVYLKTVESEAVAKLLLMIPVLYAVSLFFVFFLVYFANRYQLQRRSHEFGIYLMMGMKRSRLFAMIMGETLWNGLVALLIGIPISLFLTELISLTTSRLVGMGIIGHQFRISWTGLGLTVFGFIMVQLLAVFILSLRMSKKEPVDLLDEQKEESQRILPTVWGWVSLLLGAVLLCSAYVLAILYLRTFDVLMFALILLAGISGTFMLFRGLGSLIGRWIRHKNSSSTGLLTFTGRQLQENVLNQSSSLAISSLLILLAMVCFAYGISISLNRGGALGRTVDFTFEGSEKEIVSVLTSDKLTPYVKDYYPMKLDLLRTPYTGMPEDTVAYTFSWAGLEEAVSREKNSEEKENLLSHLSYEDSPYLISLTSYNTLLESNNKSPIVLGDNEVSMYSNGGYSFYHDILRKVLETNPTIYIDEKQYELTSTLYTSNLVADRSITILYALIVPDDMYNALSGNSEKTLRWNMVLDSDFVREKGLMQAMYQVDELLSTSGLNYESYLASMARQLFYIVAGSYTTLYLGVMFLIIANTVLGLELLMQQRSTRHRYSTLSMLGASVKSLCSSGRIQIWWYFGLVISVALISSIFGIWSMLKSFRVIPKTSDNRTIILLVGITLIIFTVFELCYILMIQRKSDEEIKKLEEVR</sequence>
<feature type="transmembrane region" description="Helical" evidence="6">
    <location>
        <begin position="153"/>
        <end position="178"/>
    </location>
</feature>
<keyword evidence="4 6" id="KW-1133">Transmembrane helix</keyword>
<feature type="transmembrane region" description="Helical" evidence="6">
    <location>
        <begin position="104"/>
        <end position="130"/>
    </location>
</feature>
<feature type="transmembrane region" description="Helical" evidence="6">
    <location>
        <begin position="549"/>
        <end position="579"/>
    </location>
</feature>
<gene>
    <name evidence="8" type="ordered locus">Curi_c04800</name>
</gene>
<dbReference type="PATRIC" id="fig|1128398.3.peg.503"/>
<dbReference type="PANTHER" id="PTHR46795:SF3">
    <property type="entry name" value="ABC TRANSPORTER PERMEASE"/>
    <property type="match status" value="1"/>
</dbReference>
<evidence type="ECO:0000256" key="5">
    <source>
        <dbReference type="ARBA" id="ARBA00023136"/>
    </source>
</evidence>
<feature type="transmembrane region" description="Helical" evidence="6">
    <location>
        <begin position="290"/>
        <end position="308"/>
    </location>
</feature>
<dbReference type="EMBL" id="CP003326">
    <property type="protein sequence ID" value="AFS77555.1"/>
    <property type="molecule type" value="Genomic_DNA"/>
</dbReference>
<evidence type="ECO:0000259" key="7">
    <source>
        <dbReference type="Pfam" id="PF02687"/>
    </source>
</evidence>
<dbReference type="AlphaFoldDB" id="K0AXT5"/>
<dbReference type="Pfam" id="PF02687">
    <property type="entry name" value="FtsX"/>
    <property type="match status" value="1"/>
</dbReference>
<evidence type="ECO:0000256" key="3">
    <source>
        <dbReference type="ARBA" id="ARBA00022692"/>
    </source>
</evidence>
<evidence type="ECO:0000256" key="2">
    <source>
        <dbReference type="ARBA" id="ARBA00022475"/>
    </source>
</evidence>